<comment type="caution">
    <text evidence="2">The sequence shown here is derived from an EMBL/GenBank/DDBJ whole genome shotgun (WGS) entry which is preliminary data.</text>
</comment>
<dbReference type="Gene3D" id="1.10.3300.10">
    <property type="entry name" value="Jann2411-like domain"/>
    <property type="match status" value="1"/>
</dbReference>
<dbReference type="InterPro" id="IPR021005">
    <property type="entry name" value="Znf_CGNR"/>
</dbReference>
<organism evidence="2 3">
    <name type="scientific">Trebonia kvetii</name>
    <dbReference type="NCBI Taxonomy" id="2480626"/>
    <lineage>
        <taxon>Bacteria</taxon>
        <taxon>Bacillati</taxon>
        <taxon>Actinomycetota</taxon>
        <taxon>Actinomycetes</taxon>
        <taxon>Streptosporangiales</taxon>
        <taxon>Treboniaceae</taxon>
        <taxon>Trebonia</taxon>
    </lineage>
</organism>
<proteinExistence type="predicted"/>
<accession>A0A6P2BW77</accession>
<evidence type="ECO:0000313" key="3">
    <source>
        <dbReference type="Proteomes" id="UP000460272"/>
    </source>
</evidence>
<evidence type="ECO:0000313" key="2">
    <source>
        <dbReference type="EMBL" id="TVZ03304.1"/>
    </source>
</evidence>
<dbReference type="InterPro" id="IPR010852">
    <property type="entry name" value="ABATE"/>
</dbReference>
<reference evidence="2 3" key="1">
    <citation type="submission" date="2018-11" db="EMBL/GenBank/DDBJ databases">
        <title>Trebonia kvetii gen.nov., sp.nov., a novel acidophilic actinobacterium, and proposal of the new actinobacterial family Treboniaceae fam. nov.</title>
        <authorList>
            <person name="Rapoport D."/>
            <person name="Sagova-Mareckova M."/>
            <person name="Sedlacek I."/>
            <person name="Provaznik J."/>
            <person name="Kralova S."/>
            <person name="Pavlinic D."/>
            <person name="Benes V."/>
            <person name="Kopecky J."/>
        </authorList>
    </citation>
    <scope>NUCLEOTIDE SEQUENCE [LARGE SCALE GENOMIC DNA]</scope>
    <source>
        <strain evidence="2 3">15Tr583</strain>
    </source>
</reference>
<dbReference type="Proteomes" id="UP000460272">
    <property type="component" value="Unassembled WGS sequence"/>
</dbReference>
<keyword evidence="3" id="KW-1185">Reference proteome</keyword>
<dbReference type="RefSeq" id="WP_145855940.1">
    <property type="nucleotide sequence ID" value="NZ_RPFW01000004.1"/>
</dbReference>
<evidence type="ECO:0000259" key="1">
    <source>
        <dbReference type="Pfam" id="PF11706"/>
    </source>
</evidence>
<dbReference type="AlphaFoldDB" id="A0A6P2BW77"/>
<dbReference type="EMBL" id="RPFW01000004">
    <property type="protein sequence ID" value="TVZ03304.1"/>
    <property type="molecule type" value="Genomic_DNA"/>
</dbReference>
<protein>
    <submittedName>
        <fullName evidence="2">CGNR zinc finger domain-containing protein</fullName>
    </submittedName>
</protein>
<dbReference type="PANTHER" id="PTHR35525">
    <property type="entry name" value="BLL6575 PROTEIN"/>
    <property type="match status" value="1"/>
</dbReference>
<sequence length="190" mass="20985">MLFTHDTELSLNATAELVNTARGDADGLADIAALDAFVEHWQWTGSRTRDRAELDAVRALRPRLAQLWEMTEDEAVDLVNTLLRDANALPQLLKHDGWEYHIHATPPEAPLADRMAVDAAMAFADVIRTGELGRLRVCAADDCDDVLVDLSKNRSRRFCGLTCANRVNVAAYRSRRGANDLSIAEVTQGT</sequence>
<dbReference type="PANTHER" id="PTHR35525:SF3">
    <property type="entry name" value="BLL6575 PROTEIN"/>
    <property type="match status" value="1"/>
</dbReference>
<dbReference type="OrthoDB" id="3531194at2"/>
<name>A0A6P2BW77_9ACTN</name>
<feature type="domain" description="Zinc finger CGNR" evidence="1">
    <location>
        <begin position="134"/>
        <end position="176"/>
    </location>
</feature>
<dbReference type="Pfam" id="PF07336">
    <property type="entry name" value="ABATE"/>
    <property type="match status" value="1"/>
</dbReference>
<dbReference type="Pfam" id="PF11706">
    <property type="entry name" value="zf-CGNR"/>
    <property type="match status" value="1"/>
</dbReference>
<dbReference type="SUPFAM" id="SSF160904">
    <property type="entry name" value="Jann2411-like"/>
    <property type="match status" value="1"/>
</dbReference>
<dbReference type="InterPro" id="IPR023286">
    <property type="entry name" value="ABATE_dom_sf"/>
</dbReference>
<gene>
    <name evidence="2" type="ORF">EAS64_23100</name>
</gene>